<comment type="cofactor">
    <cofactor evidence="1">
        <name>[4Fe-4S] cluster</name>
        <dbReference type="ChEBI" id="CHEBI:49883"/>
    </cofactor>
</comment>
<dbReference type="EMBL" id="JAGVWC010000010">
    <property type="protein sequence ID" value="MBS3061811.1"/>
    <property type="molecule type" value="Genomic_DNA"/>
</dbReference>
<dbReference type="InterPro" id="IPR007197">
    <property type="entry name" value="rSAM"/>
</dbReference>
<dbReference type="GO" id="GO:0051536">
    <property type="term" value="F:iron-sulfur cluster binding"/>
    <property type="evidence" value="ECO:0007669"/>
    <property type="project" value="UniProtKB-KW"/>
</dbReference>
<protein>
    <submittedName>
        <fullName evidence="7">Radical SAM protein</fullName>
    </submittedName>
</protein>
<dbReference type="Gene3D" id="3.20.20.70">
    <property type="entry name" value="Aldolase class I"/>
    <property type="match status" value="1"/>
</dbReference>
<evidence type="ECO:0000259" key="6">
    <source>
        <dbReference type="PROSITE" id="PS51918"/>
    </source>
</evidence>
<name>A0A8T4L4R3_9ARCH</name>
<dbReference type="InterPro" id="IPR023867">
    <property type="entry name" value="Sulphatase_maturase_rSAM"/>
</dbReference>
<dbReference type="InterPro" id="IPR058240">
    <property type="entry name" value="rSAM_sf"/>
</dbReference>
<sequence length="488" mass="56632">MTAENKYRVSSYVAEYKKKDLFAYYNNKNLQVIYGKKPLKKIIDDLKQPQELENYIKKFPTKRDELRPILHTLVSEGYLVTGTEDPILNSSEIEERNRINPNLLRFLLTFDCNLECKYCQIKTNLFSEYNKPITREEIDKSFELFKKNTNEYHTISMSGGEPTLNFELVKYIVEKTKKELKPGKYRIVLSSNGTMITDGIADYIVKENLLPIISLDGREEDNKMRVYRNGLESYKIVLAGLEKLKKHNCKKIAISMTIGTHNIKNIKKIMKNIINEIEPVSVGYNFVHYPYFDNQHYSLPNIDDYSKAVIHIFTELRKHKIYDDQFFRRLQPFVERKVRIKECSALGGALNLVPGGLIGPCKTLLTSRHFSQPINITEKIADSKIFTEFSNRNTLSLEECQNCVARTICGGGCTFDSFVTYRDISHVDKRNCDYIKKVLEFMIWDLYRLAQKKKTELLIPTQVDRQKMYGGIALSSTTLAESVGHKIY</sequence>
<evidence type="ECO:0000256" key="4">
    <source>
        <dbReference type="ARBA" id="ARBA00023004"/>
    </source>
</evidence>
<proteinExistence type="predicted"/>
<dbReference type="SFLD" id="SFLDS00029">
    <property type="entry name" value="Radical_SAM"/>
    <property type="match status" value="1"/>
</dbReference>
<dbReference type="AlphaFoldDB" id="A0A8T4L4R3"/>
<dbReference type="SFLD" id="SFLDG01384">
    <property type="entry name" value="thioether_bond_formation_requi"/>
    <property type="match status" value="1"/>
</dbReference>
<organism evidence="7 8">
    <name type="scientific">Candidatus Iainarchaeum sp</name>
    <dbReference type="NCBI Taxonomy" id="3101447"/>
    <lineage>
        <taxon>Archaea</taxon>
        <taxon>Candidatus Iainarchaeota</taxon>
        <taxon>Candidatus Iainarchaeia</taxon>
        <taxon>Candidatus Iainarchaeales</taxon>
        <taxon>Candidatus Iainarchaeaceae</taxon>
        <taxon>Candidatus Iainarchaeum</taxon>
    </lineage>
</organism>
<dbReference type="NCBIfam" id="TIGR04085">
    <property type="entry name" value="rSAM_more_4Fe4S"/>
    <property type="match status" value="1"/>
</dbReference>
<dbReference type="SUPFAM" id="SSF102114">
    <property type="entry name" value="Radical SAM enzymes"/>
    <property type="match status" value="1"/>
</dbReference>
<dbReference type="GO" id="GO:0046872">
    <property type="term" value="F:metal ion binding"/>
    <property type="evidence" value="ECO:0007669"/>
    <property type="project" value="UniProtKB-KW"/>
</dbReference>
<comment type="caution">
    <text evidence="7">The sequence shown here is derived from an EMBL/GenBank/DDBJ whole genome shotgun (WGS) entry which is preliminary data.</text>
</comment>
<dbReference type="Proteomes" id="UP000675968">
    <property type="component" value="Unassembled WGS sequence"/>
</dbReference>
<dbReference type="SFLD" id="SFLDG01067">
    <property type="entry name" value="SPASM/twitch_domain_containing"/>
    <property type="match status" value="1"/>
</dbReference>
<keyword evidence="2" id="KW-0949">S-adenosyl-L-methionine</keyword>
<gene>
    <name evidence="7" type="ORF">J4215_04485</name>
</gene>
<evidence type="ECO:0000313" key="7">
    <source>
        <dbReference type="EMBL" id="MBS3061811.1"/>
    </source>
</evidence>
<evidence type="ECO:0000256" key="5">
    <source>
        <dbReference type="ARBA" id="ARBA00023014"/>
    </source>
</evidence>
<dbReference type="PANTHER" id="PTHR43273">
    <property type="entry name" value="ANAEROBIC SULFATASE-MATURATING ENZYME HOMOLOG ASLB-RELATED"/>
    <property type="match status" value="1"/>
</dbReference>
<reference evidence="7" key="2">
    <citation type="submission" date="2021-05" db="EMBL/GenBank/DDBJ databases">
        <title>Protein family content uncovers lineage relationships and bacterial pathway maintenance mechanisms in DPANN archaea.</title>
        <authorList>
            <person name="Castelle C.J."/>
            <person name="Meheust R."/>
            <person name="Jaffe A.L."/>
            <person name="Seitz K."/>
            <person name="Gong X."/>
            <person name="Baker B.J."/>
            <person name="Banfield J.F."/>
        </authorList>
    </citation>
    <scope>NUCLEOTIDE SEQUENCE</scope>
    <source>
        <strain evidence="7">RIFCSPLOWO2_01_FULL_AR10_48_17</strain>
    </source>
</reference>
<reference evidence="7" key="1">
    <citation type="submission" date="2021-03" db="EMBL/GenBank/DDBJ databases">
        <authorList>
            <person name="Jaffe A."/>
        </authorList>
    </citation>
    <scope>NUCLEOTIDE SEQUENCE</scope>
    <source>
        <strain evidence="7">RIFCSPLOWO2_01_FULL_AR10_48_17</strain>
    </source>
</reference>
<evidence type="ECO:0000256" key="3">
    <source>
        <dbReference type="ARBA" id="ARBA00022723"/>
    </source>
</evidence>
<feature type="domain" description="Radical SAM core" evidence="6">
    <location>
        <begin position="96"/>
        <end position="323"/>
    </location>
</feature>
<evidence type="ECO:0000256" key="1">
    <source>
        <dbReference type="ARBA" id="ARBA00001966"/>
    </source>
</evidence>
<dbReference type="SFLD" id="SFLDG01386">
    <property type="entry name" value="main_SPASM_domain-containing"/>
    <property type="match status" value="1"/>
</dbReference>
<keyword evidence="3" id="KW-0479">Metal-binding</keyword>
<dbReference type="SMART" id="SM00729">
    <property type="entry name" value="Elp3"/>
    <property type="match status" value="1"/>
</dbReference>
<keyword evidence="4" id="KW-0408">Iron</keyword>
<dbReference type="CDD" id="cd01335">
    <property type="entry name" value="Radical_SAM"/>
    <property type="match status" value="1"/>
</dbReference>
<keyword evidence="5" id="KW-0411">Iron-sulfur</keyword>
<dbReference type="InterPro" id="IPR013785">
    <property type="entry name" value="Aldolase_TIM"/>
</dbReference>
<accession>A0A8T4L4R3</accession>
<evidence type="ECO:0000313" key="8">
    <source>
        <dbReference type="Proteomes" id="UP000675968"/>
    </source>
</evidence>
<dbReference type="GO" id="GO:0016491">
    <property type="term" value="F:oxidoreductase activity"/>
    <property type="evidence" value="ECO:0007669"/>
    <property type="project" value="InterPro"/>
</dbReference>
<dbReference type="InterPro" id="IPR006638">
    <property type="entry name" value="Elp3/MiaA/NifB-like_rSAM"/>
</dbReference>
<evidence type="ECO:0000256" key="2">
    <source>
        <dbReference type="ARBA" id="ARBA00022691"/>
    </source>
</evidence>
<dbReference type="InterPro" id="IPR023885">
    <property type="entry name" value="4Fe4S-binding_SPASM_dom"/>
</dbReference>
<dbReference type="Pfam" id="PF04055">
    <property type="entry name" value="Radical_SAM"/>
    <property type="match status" value="1"/>
</dbReference>
<dbReference type="PANTHER" id="PTHR43273:SF8">
    <property type="entry name" value="RADICAL SAM DOMAIN PROTEIN"/>
    <property type="match status" value="1"/>
</dbReference>
<dbReference type="PROSITE" id="PS51918">
    <property type="entry name" value="RADICAL_SAM"/>
    <property type="match status" value="1"/>
</dbReference>